<dbReference type="EC" id="2.1.1.171" evidence="3 8"/>
<organism evidence="9 10">
    <name type="scientific">Cardiobacterium hominis</name>
    <dbReference type="NCBI Taxonomy" id="2718"/>
    <lineage>
        <taxon>Bacteria</taxon>
        <taxon>Pseudomonadati</taxon>
        <taxon>Pseudomonadota</taxon>
        <taxon>Gammaproteobacteria</taxon>
        <taxon>Cardiobacteriales</taxon>
        <taxon>Cardiobacteriaceae</taxon>
        <taxon>Cardiobacterium</taxon>
    </lineage>
</organism>
<comment type="function">
    <text evidence="1 8">Specifically methylates the guanine in position 966 of 16S rRNA in the assembled 30S particle.</text>
</comment>
<dbReference type="PROSITE" id="PS00092">
    <property type="entry name" value="N6_MTASE"/>
    <property type="match status" value="1"/>
</dbReference>
<proteinExistence type="inferred from homology"/>
<reference evidence="10" key="1">
    <citation type="submission" date="2016-04" db="EMBL/GenBank/DDBJ databases">
        <authorList>
            <person name="Tagini F."/>
        </authorList>
    </citation>
    <scope>NUCLEOTIDE SEQUENCE [LARGE SCALE GENOMIC DNA]</scope>
    <source>
        <strain evidence="10">CHUV0807</strain>
    </source>
</reference>
<evidence type="ECO:0000256" key="4">
    <source>
        <dbReference type="ARBA" id="ARBA00013682"/>
    </source>
</evidence>
<name>A0A1C3H7G0_9GAMM</name>
<evidence type="ECO:0000256" key="8">
    <source>
        <dbReference type="PIRNR" id="PIRNR004553"/>
    </source>
</evidence>
<dbReference type="Proteomes" id="UP000190837">
    <property type="component" value="Unassembled WGS sequence"/>
</dbReference>
<dbReference type="PANTHER" id="PTHR43542:SF1">
    <property type="entry name" value="METHYLTRANSFERASE"/>
    <property type="match status" value="1"/>
</dbReference>
<evidence type="ECO:0000256" key="3">
    <source>
        <dbReference type="ARBA" id="ARBA00012141"/>
    </source>
</evidence>
<keyword evidence="8" id="KW-0698">rRNA processing</keyword>
<evidence type="ECO:0000256" key="1">
    <source>
        <dbReference type="ARBA" id="ARBA00002649"/>
    </source>
</evidence>
<dbReference type="AlphaFoldDB" id="A0A1C3H7G0"/>
<keyword evidence="6 8" id="KW-0808">Transferase</keyword>
<dbReference type="InterPro" id="IPR004398">
    <property type="entry name" value="RNA_MeTrfase_RsmD"/>
</dbReference>
<dbReference type="GO" id="GO:0003676">
    <property type="term" value="F:nucleic acid binding"/>
    <property type="evidence" value="ECO:0007669"/>
    <property type="project" value="InterPro"/>
</dbReference>
<keyword evidence="5 8" id="KW-0489">Methyltransferase</keyword>
<sequence length="197" mass="21885">MVKAALPTAAHKIRIIGGKHRGRRIMIPDREGLRPSPDRVRETLFNWLQWEIAGAHVLDAFAGSGSLGLEALSRGAASVLFADSDADSVARLRDLLAAWKEPHARVQAGDVFRLQPSAARYDLIFLDPPFAADLHAQAVSHFVNDKWLKTHGKVYVEMPFPLEELALPPGWVWHRQGRAGRVFFGLLHRNYADEAAA</sequence>
<dbReference type="GO" id="GO:0052913">
    <property type="term" value="F:16S rRNA (guanine(966)-N(2))-methyltransferase activity"/>
    <property type="evidence" value="ECO:0007669"/>
    <property type="project" value="UniProtKB-EC"/>
</dbReference>
<dbReference type="Pfam" id="PF03602">
    <property type="entry name" value="Cons_hypoth95"/>
    <property type="match status" value="1"/>
</dbReference>
<dbReference type="RefSeq" id="WP_079542285.1">
    <property type="nucleotide sequence ID" value="NZ_FKLO01000083.1"/>
</dbReference>
<dbReference type="SUPFAM" id="SSF53335">
    <property type="entry name" value="S-adenosyl-L-methionine-dependent methyltransferases"/>
    <property type="match status" value="1"/>
</dbReference>
<dbReference type="InterPro" id="IPR002052">
    <property type="entry name" value="DNA_methylase_N6_adenine_CS"/>
</dbReference>
<keyword evidence="8" id="KW-0949">S-adenosyl-L-methionine</keyword>
<evidence type="ECO:0000313" key="9">
    <source>
        <dbReference type="EMBL" id="SAM72513.1"/>
    </source>
</evidence>
<dbReference type="NCBIfam" id="TIGR00095">
    <property type="entry name" value="16S rRNA (guanine(966)-N(2))-methyltransferase RsmD"/>
    <property type="match status" value="1"/>
</dbReference>
<evidence type="ECO:0000256" key="2">
    <source>
        <dbReference type="ARBA" id="ARBA00005269"/>
    </source>
</evidence>
<evidence type="ECO:0000256" key="5">
    <source>
        <dbReference type="ARBA" id="ARBA00022603"/>
    </source>
</evidence>
<dbReference type="EMBL" id="FKLO01000083">
    <property type="protein sequence ID" value="SAM72513.1"/>
    <property type="molecule type" value="Genomic_DNA"/>
</dbReference>
<dbReference type="InterPro" id="IPR029063">
    <property type="entry name" value="SAM-dependent_MTases_sf"/>
</dbReference>
<accession>A0A1C3H7G0</accession>
<dbReference type="CDD" id="cd02440">
    <property type="entry name" value="AdoMet_MTases"/>
    <property type="match status" value="1"/>
</dbReference>
<dbReference type="Gene3D" id="3.40.50.150">
    <property type="entry name" value="Vaccinia Virus protein VP39"/>
    <property type="match status" value="1"/>
</dbReference>
<evidence type="ECO:0000256" key="7">
    <source>
        <dbReference type="ARBA" id="ARBA00048326"/>
    </source>
</evidence>
<protein>
    <recommendedName>
        <fullName evidence="4 8">Ribosomal RNA small subunit methyltransferase D</fullName>
        <ecNumber evidence="3 8">2.1.1.171</ecNumber>
    </recommendedName>
</protein>
<evidence type="ECO:0000313" key="10">
    <source>
        <dbReference type="Proteomes" id="UP000190837"/>
    </source>
</evidence>
<comment type="similarity">
    <text evidence="2 8">Belongs to the methyltransferase superfamily. RsmD family.</text>
</comment>
<dbReference type="PANTHER" id="PTHR43542">
    <property type="entry name" value="METHYLTRANSFERASE"/>
    <property type="match status" value="1"/>
</dbReference>
<comment type="catalytic activity">
    <reaction evidence="7 8">
        <text>guanosine(966) in 16S rRNA + S-adenosyl-L-methionine = N(2)-methylguanosine(966) in 16S rRNA + S-adenosyl-L-homocysteine + H(+)</text>
        <dbReference type="Rhea" id="RHEA:23548"/>
        <dbReference type="Rhea" id="RHEA-COMP:10211"/>
        <dbReference type="Rhea" id="RHEA-COMP:10212"/>
        <dbReference type="ChEBI" id="CHEBI:15378"/>
        <dbReference type="ChEBI" id="CHEBI:57856"/>
        <dbReference type="ChEBI" id="CHEBI:59789"/>
        <dbReference type="ChEBI" id="CHEBI:74269"/>
        <dbReference type="ChEBI" id="CHEBI:74481"/>
        <dbReference type="EC" id="2.1.1.171"/>
    </reaction>
</comment>
<gene>
    <name evidence="9" type="ORF">CHUV0807_2477</name>
</gene>
<evidence type="ECO:0000256" key="6">
    <source>
        <dbReference type="ARBA" id="ARBA00022679"/>
    </source>
</evidence>
<dbReference type="PIRSF" id="PIRSF004553">
    <property type="entry name" value="CHP00095"/>
    <property type="match status" value="1"/>
</dbReference>